<dbReference type="EMBL" id="JAATIQ010000042">
    <property type="protein sequence ID" value="KAF4394911.1"/>
    <property type="molecule type" value="Genomic_DNA"/>
</dbReference>
<accession>A0A803QWF4</accession>
<comment type="caution">
    <text evidence="2">The sequence shown here is derived from an EMBL/GenBank/DDBJ whole genome shotgun (WGS) entry which is preliminary data.</text>
</comment>
<keyword evidence="5" id="KW-1185">Reference proteome</keyword>
<accession>A0A7J6E1G5</accession>
<dbReference type="Proteomes" id="UP000525078">
    <property type="component" value="Unassembled WGS sequence"/>
</dbReference>
<feature type="region of interest" description="Disordered" evidence="1">
    <location>
        <begin position="47"/>
        <end position="73"/>
    </location>
</feature>
<reference evidence="4 5" key="1">
    <citation type="journal article" date="2020" name="bioRxiv">
        <title>Sequence and annotation of 42 cannabis genomes reveals extensive copy number variation in cannabinoid synthesis and pathogen resistance genes.</title>
        <authorList>
            <person name="Mckernan K.J."/>
            <person name="Helbert Y."/>
            <person name="Kane L.T."/>
            <person name="Ebling H."/>
            <person name="Zhang L."/>
            <person name="Liu B."/>
            <person name="Eaton Z."/>
            <person name="Mclaughlin S."/>
            <person name="Kingan S."/>
            <person name="Baybayan P."/>
            <person name="Concepcion G."/>
            <person name="Jordan M."/>
            <person name="Riva A."/>
            <person name="Barbazuk W."/>
            <person name="Harkins T."/>
        </authorList>
    </citation>
    <scope>NUCLEOTIDE SEQUENCE [LARGE SCALE GENOMIC DNA]</scope>
    <source>
        <strain evidence="4 5">cv. Jamaican Lion 4</strain>
        <strain evidence="3">Father</strain>
        <strain evidence="2">Mother</strain>
        <tissue evidence="2">Leaf</tissue>
    </source>
</reference>
<organism evidence="2 4">
    <name type="scientific">Cannabis sativa</name>
    <name type="common">Hemp</name>
    <name type="synonym">Marijuana</name>
    <dbReference type="NCBI Taxonomy" id="3483"/>
    <lineage>
        <taxon>Eukaryota</taxon>
        <taxon>Viridiplantae</taxon>
        <taxon>Streptophyta</taxon>
        <taxon>Embryophyta</taxon>
        <taxon>Tracheophyta</taxon>
        <taxon>Spermatophyta</taxon>
        <taxon>Magnoliopsida</taxon>
        <taxon>eudicotyledons</taxon>
        <taxon>Gunneridae</taxon>
        <taxon>Pentapetalae</taxon>
        <taxon>rosids</taxon>
        <taxon>fabids</taxon>
        <taxon>Rosales</taxon>
        <taxon>Cannabaceae</taxon>
        <taxon>Cannabis</taxon>
    </lineage>
</organism>
<feature type="compositionally biased region" description="Low complexity" evidence="1">
    <location>
        <begin position="61"/>
        <end position="73"/>
    </location>
</feature>
<evidence type="ECO:0000313" key="2">
    <source>
        <dbReference type="EMBL" id="KAF4352136.1"/>
    </source>
</evidence>
<evidence type="ECO:0000313" key="3">
    <source>
        <dbReference type="EMBL" id="KAF4394911.1"/>
    </source>
</evidence>
<dbReference type="AlphaFoldDB" id="A0A7J6E1G5"/>
<dbReference type="PANTHER" id="PTHR33168">
    <property type="entry name" value="STRESS INDUCED PROTEIN-RELATED"/>
    <property type="match status" value="1"/>
</dbReference>
<dbReference type="Proteomes" id="UP000583929">
    <property type="component" value="Unassembled WGS sequence"/>
</dbReference>
<evidence type="ECO:0000313" key="4">
    <source>
        <dbReference type="Proteomes" id="UP000525078"/>
    </source>
</evidence>
<dbReference type="EMBL" id="JAATIP010000320">
    <property type="protein sequence ID" value="KAF4352136.1"/>
    <property type="molecule type" value="Genomic_DNA"/>
</dbReference>
<evidence type="ECO:0000256" key="1">
    <source>
        <dbReference type="SAM" id="MobiDB-lite"/>
    </source>
</evidence>
<name>A0A7J6E1G5_CANSA</name>
<evidence type="ECO:0000313" key="5">
    <source>
        <dbReference type="Proteomes" id="UP000583929"/>
    </source>
</evidence>
<protein>
    <submittedName>
        <fullName evidence="2">Uncharacterized protein</fullName>
    </submittedName>
</protein>
<sequence>MRIKEWYSRSSSSRTAGVIRLGESSRYDIITQQGWVAFWKNKIKKKKKKKSNYNDDDEYDTTTTTTTTLSSSYSYDPTTYSNNFDQGMGWAEPDNLSRSFSARFAHPRAASHIFPNTTIVLLE</sequence>
<proteinExistence type="predicted"/>
<gene>
    <name evidence="2" type="ORF">F8388_012260</name>
    <name evidence="3" type="ORF">G4B88_002788</name>
</gene>